<sequence>MTKELRTSWLRTASGLVIAGLTAVGYTQGWYGTGTEQLVIQGIVFLCGIAMIVQGVAGLVTQRRQ</sequence>
<organism evidence="2 3">
    <name type="scientific">Kutzneria chonburiensis</name>
    <dbReference type="NCBI Taxonomy" id="1483604"/>
    <lineage>
        <taxon>Bacteria</taxon>
        <taxon>Bacillati</taxon>
        <taxon>Actinomycetota</taxon>
        <taxon>Actinomycetes</taxon>
        <taxon>Pseudonocardiales</taxon>
        <taxon>Pseudonocardiaceae</taxon>
        <taxon>Kutzneria</taxon>
    </lineage>
</organism>
<reference evidence="2 3" key="1">
    <citation type="submission" date="2024-09" db="EMBL/GenBank/DDBJ databases">
        <authorList>
            <person name="Sun Q."/>
            <person name="Mori K."/>
        </authorList>
    </citation>
    <scope>NUCLEOTIDE SEQUENCE [LARGE SCALE GENOMIC DNA]</scope>
    <source>
        <strain evidence="2 3">TBRC 1432</strain>
    </source>
</reference>
<dbReference type="Proteomes" id="UP001589810">
    <property type="component" value="Unassembled WGS sequence"/>
</dbReference>
<keyword evidence="3" id="KW-1185">Reference proteome</keyword>
<keyword evidence="1" id="KW-0472">Membrane</keyword>
<keyword evidence="1" id="KW-1133">Transmembrane helix</keyword>
<name>A0ABV6MZK2_9PSEU</name>
<dbReference type="EMBL" id="JBHLUD010000010">
    <property type="protein sequence ID" value="MFC0545751.1"/>
    <property type="molecule type" value="Genomic_DNA"/>
</dbReference>
<feature type="transmembrane region" description="Helical" evidence="1">
    <location>
        <begin position="38"/>
        <end position="60"/>
    </location>
</feature>
<gene>
    <name evidence="2" type="ORF">ACFFH7_29840</name>
</gene>
<evidence type="ECO:0000256" key="1">
    <source>
        <dbReference type="SAM" id="Phobius"/>
    </source>
</evidence>
<comment type="caution">
    <text evidence="2">The sequence shown here is derived from an EMBL/GenBank/DDBJ whole genome shotgun (WGS) entry which is preliminary data.</text>
</comment>
<proteinExistence type="predicted"/>
<evidence type="ECO:0000313" key="2">
    <source>
        <dbReference type="EMBL" id="MFC0545751.1"/>
    </source>
</evidence>
<accession>A0ABV6MZK2</accession>
<evidence type="ECO:0000313" key="3">
    <source>
        <dbReference type="Proteomes" id="UP001589810"/>
    </source>
</evidence>
<protein>
    <submittedName>
        <fullName evidence="2">Uncharacterized protein</fullName>
    </submittedName>
</protein>
<feature type="transmembrane region" description="Helical" evidence="1">
    <location>
        <begin position="12"/>
        <end position="32"/>
    </location>
</feature>
<keyword evidence="1" id="KW-0812">Transmembrane</keyword>
<dbReference type="RefSeq" id="WP_273943719.1">
    <property type="nucleotide sequence ID" value="NZ_CP097263.1"/>
</dbReference>